<accession>A0A6J4QJV1</accession>
<reference evidence="1" key="1">
    <citation type="submission" date="2020-02" db="EMBL/GenBank/DDBJ databases">
        <authorList>
            <person name="Meier V. D."/>
        </authorList>
    </citation>
    <scope>NUCLEOTIDE SEQUENCE</scope>
    <source>
        <strain evidence="1">AVDCRST_MAG37</strain>
    </source>
</reference>
<feature type="non-terminal residue" evidence="1">
    <location>
        <position position="1"/>
    </location>
</feature>
<dbReference type="AlphaFoldDB" id="A0A6J4QJV1"/>
<feature type="non-terminal residue" evidence="1">
    <location>
        <position position="38"/>
    </location>
</feature>
<evidence type="ECO:0000313" key="1">
    <source>
        <dbReference type="EMBL" id="CAA9446910.1"/>
    </source>
</evidence>
<proteinExistence type="predicted"/>
<sequence>GSGTTCWRRLTRLAESWRVVADTPHPAGSSRQGRLDRL</sequence>
<protein>
    <submittedName>
        <fullName evidence="1">Uncharacterized protein</fullName>
    </submittedName>
</protein>
<organism evidence="1">
    <name type="scientific">uncultured Rubrobacteraceae bacterium</name>
    <dbReference type="NCBI Taxonomy" id="349277"/>
    <lineage>
        <taxon>Bacteria</taxon>
        <taxon>Bacillati</taxon>
        <taxon>Actinomycetota</taxon>
        <taxon>Rubrobacteria</taxon>
        <taxon>Rubrobacterales</taxon>
        <taxon>Rubrobacteraceae</taxon>
        <taxon>environmental samples</taxon>
    </lineage>
</organism>
<name>A0A6J4QJV1_9ACTN</name>
<dbReference type="EMBL" id="CADCVD010000090">
    <property type="protein sequence ID" value="CAA9446910.1"/>
    <property type="molecule type" value="Genomic_DNA"/>
</dbReference>
<gene>
    <name evidence="1" type="ORF">AVDCRST_MAG37-1919</name>
</gene>